<keyword evidence="3" id="KW-1185">Reference proteome</keyword>
<dbReference type="EMBL" id="JARZHI010000005">
    <property type="protein sequence ID" value="MDI1429488.1"/>
    <property type="molecule type" value="Genomic_DNA"/>
</dbReference>
<dbReference type="Pfam" id="PF13103">
    <property type="entry name" value="TonB_2"/>
    <property type="match status" value="1"/>
</dbReference>
<proteinExistence type="predicted"/>
<feature type="compositionally biased region" description="Low complexity" evidence="1">
    <location>
        <begin position="94"/>
        <end position="104"/>
    </location>
</feature>
<evidence type="ECO:0000313" key="2">
    <source>
        <dbReference type="EMBL" id="MDI1429488.1"/>
    </source>
</evidence>
<reference evidence="2 3" key="1">
    <citation type="submission" date="2023-04" db="EMBL/GenBank/DDBJ databases">
        <title>The genome sequence of Polyangium sorediatum DSM14670.</title>
        <authorList>
            <person name="Zhang X."/>
        </authorList>
    </citation>
    <scope>NUCLEOTIDE SEQUENCE [LARGE SCALE GENOMIC DNA]</scope>
    <source>
        <strain evidence="2 3">DSM 14670</strain>
    </source>
</reference>
<comment type="caution">
    <text evidence="2">The sequence shown here is derived from an EMBL/GenBank/DDBJ whole genome shotgun (WGS) entry which is preliminary data.</text>
</comment>
<dbReference type="RefSeq" id="WP_136967573.1">
    <property type="nucleotide sequence ID" value="NZ_JARZHI010000005.1"/>
</dbReference>
<evidence type="ECO:0000313" key="3">
    <source>
        <dbReference type="Proteomes" id="UP001160301"/>
    </source>
</evidence>
<organism evidence="2 3">
    <name type="scientific">Polyangium sorediatum</name>
    <dbReference type="NCBI Taxonomy" id="889274"/>
    <lineage>
        <taxon>Bacteria</taxon>
        <taxon>Pseudomonadati</taxon>
        <taxon>Myxococcota</taxon>
        <taxon>Polyangia</taxon>
        <taxon>Polyangiales</taxon>
        <taxon>Polyangiaceae</taxon>
        <taxon>Polyangium</taxon>
    </lineage>
</organism>
<dbReference type="Gene3D" id="3.30.1150.10">
    <property type="match status" value="1"/>
</dbReference>
<feature type="region of interest" description="Disordered" evidence="1">
    <location>
        <begin position="144"/>
        <end position="166"/>
    </location>
</feature>
<dbReference type="Proteomes" id="UP001160301">
    <property type="component" value="Unassembled WGS sequence"/>
</dbReference>
<gene>
    <name evidence="2" type="ORF">QHF89_08280</name>
</gene>
<sequence length="276" mass="29022">MRALPPAAVPGLRARSLAITLCASVAVHGGALLLVCAERPASPGAAPVLDVEEVEPSPTVDVDPTPDLAPALKLGGTWDRTKLPDRWVKQVPQARAAAAAASPAEDTNRGEDGPAPHVSEADAGARIPPPDAELAKQIETPIPDSAETPLANVPVKGHADGIADGTETDPLEARAVDIYRDRIRVWFSQRFRVSGSGLGPDEITRYRVAATIEVSSGRTVTNYVITPSGHAAFDAAARAALEGARGKEIPPPPENYPNIVQHRISLTFTCTPERCD</sequence>
<name>A0ABT6NME5_9BACT</name>
<feature type="region of interest" description="Disordered" evidence="1">
    <location>
        <begin position="91"/>
        <end position="129"/>
    </location>
</feature>
<evidence type="ECO:0000256" key="1">
    <source>
        <dbReference type="SAM" id="MobiDB-lite"/>
    </source>
</evidence>
<accession>A0ABT6NME5</accession>
<protein>
    <submittedName>
        <fullName evidence="2">TonB C-terminal domain-containing protein</fullName>
    </submittedName>
</protein>
<dbReference type="SUPFAM" id="SSF74653">
    <property type="entry name" value="TolA/TonB C-terminal domain"/>
    <property type="match status" value="1"/>
</dbReference>